<feature type="compositionally biased region" description="Pro residues" evidence="1">
    <location>
        <begin position="354"/>
        <end position="370"/>
    </location>
</feature>
<evidence type="ECO:0000313" key="3">
    <source>
        <dbReference type="Proteomes" id="UP000546642"/>
    </source>
</evidence>
<reference evidence="2 3" key="1">
    <citation type="submission" date="2020-08" db="EMBL/GenBank/DDBJ databases">
        <title>Sequencing the genomes of 1000 actinobacteria strains.</title>
        <authorList>
            <person name="Klenk H.-P."/>
        </authorList>
    </citation>
    <scope>NUCLEOTIDE SEQUENCE [LARGE SCALE GENOMIC DNA]</scope>
    <source>
        <strain evidence="2 3">DSM 46659</strain>
    </source>
</reference>
<sequence length="477" mass="50468">MVPSSHPEPAAAPAPAGLTRTAVRSGPTAAVALMADIPATGQLGDACARRFDLPDPGRRVFTSRSAALGGGAEFIDFAARRLDDGHKVIAVYPAWRAEPALRAIRFARGALRTDHIAQVPLDLSPLALSLVADQLAHLAPYLPAGLTAAVARELPKHILAGAWLRRVGSLATLPTTIGQHVGSYVPGVAFLAYCSPEAGVRWIRHGADIDELPYRPQAPTQMLYTIPEGLRTSFLDDHLLPVLSPDRSLALPPQPLAADYWGTSAHIEFVSFSAHPRALTAVLTDLASTMCTWCREPVAIPTCPFCGAANRLTRRPPGPPRLSAPVTPRPRIRATGATDDHAPSCSDPTGTPGEPEPQEAPAPPPLPTCPAPDDQQEPVPATLGDRMESIRLRARSSHAPLPSLPERLLNSPHPTPVPSPRTGSDQVIHHRNPPSALPMAPNGRPGSHPLNADSEPPGAYDLPASGESTLARRVTPP</sequence>
<gene>
    <name evidence="2" type="ORF">HNR23_000730</name>
</gene>
<evidence type="ECO:0000313" key="2">
    <source>
        <dbReference type="EMBL" id="MBB6170670.1"/>
    </source>
</evidence>
<name>A0A7W9YEX7_9ACTN</name>
<accession>A0A7W9YEX7</accession>
<dbReference type="Proteomes" id="UP000546642">
    <property type="component" value="Unassembled WGS sequence"/>
</dbReference>
<comment type="caution">
    <text evidence="2">The sequence shown here is derived from an EMBL/GenBank/DDBJ whole genome shotgun (WGS) entry which is preliminary data.</text>
</comment>
<keyword evidence="3" id="KW-1185">Reference proteome</keyword>
<proteinExistence type="predicted"/>
<feature type="region of interest" description="Disordered" evidence="1">
    <location>
        <begin position="311"/>
        <end position="477"/>
    </location>
</feature>
<dbReference type="AlphaFoldDB" id="A0A7W9YEX7"/>
<organism evidence="2 3">
    <name type="scientific">Nocardiopsis mwathae</name>
    <dbReference type="NCBI Taxonomy" id="1472723"/>
    <lineage>
        <taxon>Bacteria</taxon>
        <taxon>Bacillati</taxon>
        <taxon>Actinomycetota</taxon>
        <taxon>Actinomycetes</taxon>
        <taxon>Streptosporangiales</taxon>
        <taxon>Nocardiopsidaceae</taxon>
        <taxon>Nocardiopsis</taxon>
    </lineage>
</organism>
<dbReference type="EMBL" id="JACHDS010000001">
    <property type="protein sequence ID" value="MBB6170670.1"/>
    <property type="molecule type" value="Genomic_DNA"/>
</dbReference>
<evidence type="ECO:0000256" key="1">
    <source>
        <dbReference type="SAM" id="MobiDB-lite"/>
    </source>
</evidence>
<dbReference type="RefSeq" id="WP_184073460.1">
    <property type="nucleotide sequence ID" value="NZ_JACHDS010000001.1"/>
</dbReference>
<protein>
    <submittedName>
        <fullName evidence="2">Uncharacterized protein</fullName>
    </submittedName>
</protein>